<keyword evidence="2" id="KW-1185">Reference proteome</keyword>
<dbReference type="EnsemblPlants" id="Solyc09g082085.1.1">
    <property type="protein sequence ID" value="Solyc09g082085.1.1"/>
    <property type="gene ID" value="Solyc09g082085.1"/>
</dbReference>
<proteinExistence type="predicted"/>
<evidence type="ECO:0000313" key="1">
    <source>
        <dbReference type="EnsemblPlants" id="Solyc09g082085.1.1"/>
    </source>
</evidence>
<evidence type="ECO:0000313" key="2">
    <source>
        <dbReference type="Proteomes" id="UP000004994"/>
    </source>
</evidence>
<accession>A0A3Q7J210</accession>
<dbReference type="InterPro" id="IPR006462">
    <property type="entry name" value="MS5"/>
</dbReference>
<dbReference type="PANTHER" id="PTHR31260:SF28">
    <property type="entry name" value="CYSTATIN DOMAIN PROTEIN"/>
    <property type="match status" value="1"/>
</dbReference>
<evidence type="ECO:0008006" key="3">
    <source>
        <dbReference type="Google" id="ProtNLM"/>
    </source>
</evidence>
<dbReference type="PaxDb" id="4081-Solyc09g082090.1.1"/>
<dbReference type="AlphaFoldDB" id="A0A3Q7J210"/>
<reference evidence="1" key="2">
    <citation type="submission" date="2019-01" db="UniProtKB">
        <authorList>
            <consortium name="EnsemblPlants"/>
        </authorList>
    </citation>
    <scope>IDENTIFICATION</scope>
    <source>
        <strain evidence="1">cv. Heinz 1706</strain>
    </source>
</reference>
<dbReference type="Proteomes" id="UP000004994">
    <property type="component" value="Chromosome 9"/>
</dbReference>
<dbReference type="Gramene" id="Solyc09g082085.1.1">
    <property type="protein sequence ID" value="Solyc09g082085.1.1"/>
    <property type="gene ID" value="Solyc09g082085.1"/>
</dbReference>
<organism evidence="1">
    <name type="scientific">Solanum lycopersicum</name>
    <name type="common">Tomato</name>
    <name type="synonym">Lycopersicon esculentum</name>
    <dbReference type="NCBI Taxonomy" id="4081"/>
    <lineage>
        <taxon>Eukaryota</taxon>
        <taxon>Viridiplantae</taxon>
        <taxon>Streptophyta</taxon>
        <taxon>Embryophyta</taxon>
        <taxon>Tracheophyta</taxon>
        <taxon>Spermatophyta</taxon>
        <taxon>Magnoliopsida</taxon>
        <taxon>eudicotyledons</taxon>
        <taxon>Gunneridae</taxon>
        <taxon>Pentapetalae</taxon>
        <taxon>asterids</taxon>
        <taxon>lamiids</taxon>
        <taxon>Solanales</taxon>
        <taxon>Solanaceae</taxon>
        <taxon>Solanoideae</taxon>
        <taxon>Solaneae</taxon>
        <taxon>Solanum</taxon>
        <taxon>Solanum subgen. Lycopersicon</taxon>
    </lineage>
</organism>
<dbReference type="FunCoup" id="A0A3Q7J210">
    <property type="interactions" value="4"/>
</dbReference>
<name>A0A3Q7J210_SOLLC</name>
<reference evidence="1" key="1">
    <citation type="journal article" date="2012" name="Nature">
        <title>The tomato genome sequence provides insights into fleshy fruit evolution.</title>
        <authorList>
            <consortium name="Tomato Genome Consortium"/>
        </authorList>
    </citation>
    <scope>NUCLEOTIDE SEQUENCE [LARGE SCALE GENOMIC DNA]</scope>
    <source>
        <strain evidence="1">cv. Heinz 1706</strain>
    </source>
</reference>
<dbReference type="InParanoid" id="A0A3Q7J210"/>
<sequence length="122" mass="14237">MYRDACIKYYRQLEESDGFDFDEYPGACMLTPIYPIMGFELFPNFVDRIKGYASLAIKQYFGNDGKERTVTEIVRLNAGGPRDFAYYITFKINNEGKEETFQAKVERTIGRTLQVPMCRRKV</sequence>
<dbReference type="PANTHER" id="PTHR31260">
    <property type="entry name" value="CYSTATIN/MONELLIN SUPERFAMILY PROTEIN"/>
    <property type="match status" value="1"/>
</dbReference>
<dbReference type="OMA" id="FAYYITF"/>
<protein>
    <recommendedName>
        <fullName evidence="3">Cystatin domain-containing protein</fullName>
    </recommendedName>
</protein>